<accession>A0A4R6TVF0</accession>
<organism evidence="1 2">
    <name type="scientific">Aureibacillus halotolerans</name>
    <dbReference type="NCBI Taxonomy" id="1508390"/>
    <lineage>
        <taxon>Bacteria</taxon>
        <taxon>Bacillati</taxon>
        <taxon>Bacillota</taxon>
        <taxon>Bacilli</taxon>
        <taxon>Bacillales</taxon>
        <taxon>Bacillaceae</taxon>
        <taxon>Aureibacillus</taxon>
    </lineage>
</organism>
<evidence type="ECO:0000313" key="2">
    <source>
        <dbReference type="Proteomes" id="UP000295632"/>
    </source>
</evidence>
<comment type="caution">
    <text evidence="1">The sequence shown here is derived from an EMBL/GenBank/DDBJ whole genome shotgun (WGS) entry which is preliminary data.</text>
</comment>
<reference evidence="1 2" key="1">
    <citation type="submission" date="2019-03" db="EMBL/GenBank/DDBJ databases">
        <title>Genomic Encyclopedia of Type Strains, Phase IV (KMG-IV): sequencing the most valuable type-strain genomes for metagenomic binning, comparative biology and taxonomic classification.</title>
        <authorList>
            <person name="Goeker M."/>
        </authorList>
    </citation>
    <scope>NUCLEOTIDE SEQUENCE [LARGE SCALE GENOMIC DNA]</scope>
    <source>
        <strain evidence="1 2">DSM 28697</strain>
    </source>
</reference>
<dbReference type="InterPro" id="IPR029062">
    <property type="entry name" value="Class_I_gatase-like"/>
</dbReference>
<dbReference type="AlphaFoldDB" id="A0A4R6TVF0"/>
<sequence length="56" mass="6075">MGFHFVNSASGGVSASIDLGLYVIESLAGPDVTRVIQEKMDYPYYRVGQIGDMYGV</sequence>
<dbReference type="Gene3D" id="3.40.50.880">
    <property type="match status" value="1"/>
</dbReference>
<protein>
    <submittedName>
        <fullName evidence="1">Uncharacterized protein</fullName>
    </submittedName>
</protein>
<evidence type="ECO:0000313" key="1">
    <source>
        <dbReference type="EMBL" id="TDQ36223.1"/>
    </source>
</evidence>
<dbReference type="EMBL" id="SNYJ01000019">
    <property type="protein sequence ID" value="TDQ36223.1"/>
    <property type="molecule type" value="Genomic_DNA"/>
</dbReference>
<name>A0A4R6TVF0_9BACI</name>
<keyword evidence="2" id="KW-1185">Reference proteome</keyword>
<dbReference type="RefSeq" id="WP_208112776.1">
    <property type="nucleotide sequence ID" value="NZ_SNYJ01000019.1"/>
</dbReference>
<dbReference type="Proteomes" id="UP000295632">
    <property type="component" value="Unassembled WGS sequence"/>
</dbReference>
<gene>
    <name evidence="1" type="ORF">EV213_11912</name>
</gene>
<proteinExistence type="predicted"/>